<accession>K1SWI4</accession>
<dbReference type="EMBL" id="AJWY01008964">
    <property type="protein sequence ID" value="EKC59724.1"/>
    <property type="molecule type" value="Genomic_DNA"/>
</dbReference>
<sequence>MDTSLHTRSNYDKFPATETEGRIWRGWEEIGAEISRRTDIERPLVVFDTYHGVHDAELTGELARMWPDAELIRTEELFRDERQIRSMTQPYVTDDELFGYLSPLGLADFFDPERIEEARARILRRERRTIVYGCGAGYVAPNADLTLYADMARWEIQQRFR</sequence>
<gene>
    <name evidence="1" type="ORF">LEA_13215</name>
</gene>
<reference evidence="1" key="1">
    <citation type="journal article" date="2013" name="Environ. Microbiol.">
        <title>Microbiota from the distal guts of lean and obese adolescents exhibit partial functional redundancy besides clear differences in community structure.</title>
        <authorList>
            <person name="Ferrer M."/>
            <person name="Ruiz A."/>
            <person name="Lanza F."/>
            <person name="Haange S.B."/>
            <person name="Oberbach A."/>
            <person name="Till H."/>
            <person name="Bargiela R."/>
            <person name="Campoy C."/>
            <person name="Segura M.T."/>
            <person name="Richter M."/>
            <person name="von Bergen M."/>
            <person name="Seifert J."/>
            <person name="Suarez A."/>
        </authorList>
    </citation>
    <scope>NUCLEOTIDE SEQUENCE</scope>
</reference>
<proteinExistence type="predicted"/>
<feature type="non-terminal residue" evidence="1">
    <location>
        <position position="161"/>
    </location>
</feature>
<name>K1SWI4_9ZZZZ</name>
<dbReference type="AlphaFoldDB" id="K1SWI4"/>
<evidence type="ECO:0000313" key="1">
    <source>
        <dbReference type="EMBL" id="EKC59724.1"/>
    </source>
</evidence>
<comment type="caution">
    <text evidence="1">The sequence shown here is derived from an EMBL/GenBank/DDBJ whole genome shotgun (WGS) entry which is preliminary data.</text>
</comment>
<protein>
    <submittedName>
        <fullName evidence="1">Uncharacterized protein</fullName>
    </submittedName>
</protein>
<organism evidence="1">
    <name type="scientific">human gut metagenome</name>
    <dbReference type="NCBI Taxonomy" id="408170"/>
    <lineage>
        <taxon>unclassified sequences</taxon>
        <taxon>metagenomes</taxon>
        <taxon>organismal metagenomes</taxon>
    </lineage>
</organism>